<dbReference type="RefSeq" id="WP_091073135.1">
    <property type="nucleotide sequence ID" value="NZ_LT629799.1"/>
</dbReference>
<dbReference type="Proteomes" id="UP000198825">
    <property type="component" value="Chromosome I"/>
</dbReference>
<sequence length="88" mass="9962">MEPRGRFLAPRRGRGPFLSLSKSPEEVGEQALCSCHLYLASDIDPRREGRPARRYYRLTALGAESARAALERVHRPHQRRQLGGVRPA</sequence>
<organism evidence="1 2">
    <name type="scientific">Microlunatus sagamiharensis</name>
    <dbReference type="NCBI Taxonomy" id="546874"/>
    <lineage>
        <taxon>Bacteria</taxon>
        <taxon>Bacillati</taxon>
        <taxon>Actinomycetota</taxon>
        <taxon>Actinomycetes</taxon>
        <taxon>Propionibacteriales</taxon>
        <taxon>Propionibacteriaceae</taxon>
        <taxon>Microlunatus</taxon>
    </lineage>
</organism>
<gene>
    <name evidence="1" type="ORF">SAMN04488544_0529</name>
</gene>
<protein>
    <recommendedName>
        <fullName evidence="3">Transcription regulator PadR N-terminal domain-containing protein</fullName>
    </recommendedName>
</protein>
<dbReference type="STRING" id="546874.SAMN04488544_0529"/>
<dbReference type="AlphaFoldDB" id="A0A1H2LNK1"/>
<evidence type="ECO:0000313" key="1">
    <source>
        <dbReference type="EMBL" id="SDU82412.1"/>
    </source>
</evidence>
<evidence type="ECO:0000313" key="2">
    <source>
        <dbReference type="Proteomes" id="UP000198825"/>
    </source>
</evidence>
<keyword evidence="2" id="KW-1185">Reference proteome</keyword>
<accession>A0A1H2LNK1</accession>
<reference evidence="2" key="1">
    <citation type="submission" date="2016-10" db="EMBL/GenBank/DDBJ databases">
        <authorList>
            <person name="Varghese N."/>
            <person name="Submissions S."/>
        </authorList>
    </citation>
    <scope>NUCLEOTIDE SEQUENCE [LARGE SCALE GENOMIC DNA]</scope>
    <source>
        <strain evidence="2">DSM 21743</strain>
    </source>
</reference>
<name>A0A1H2LNK1_9ACTN</name>
<evidence type="ECO:0008006" key="3">
    <source>
        <dbReference type="Google" id="ProtNLM"/>
    </source>
</evidence>
<dbReference type="EMBL" id="LT629799">
    <property type="protein sequence ID" value="SDU82412.1"/>
    <property type="molecule type" value="Genomic_DNA"/>
</dbReference>
<proteinExistence type="predicted"/>